<organism evidence="1 2">
    <name type="scientific">Nocardia aurantiaca</name>
    <dbReference type="NCBI Taxonomy" id="2675850"/>
    <lineage>
        <taxon>Bacteria</taxon>
        <taxon>Bacillati</taxon>
        <taxon>Actinomycetota</taxon>
        <taxon>Actinomycetes</taxon>
        <taxon>Mycobacteriales</taxon>
        <taxon>Nocardiaceae</taxon>
        <taxon>Nocardia</taxon>
    </lineage>
</organism>
<dbReference type="RefSeq" id="WP_154790104.1">
    <property type="nucleotide sequence ID" value="NZ_WMBB01000011.1"/>
</dbReference>
<dbReference type="InterPro" id="IPR014347">
    <property type="entry name" value="Tautomerase/MIF_sf"/>
</dbReference>
<sequence length="130" mass="14446">MPTIDLFTTVLPLAHKKSIAVALTRWLADRETSPRNVIVTFHQLEPHSTFSGGIALDALVAGDHRPHYALALCRIGPDRDDHFRAELARQLTTQLHTHGPVPFVYIEFRTTAPAQVYIARDGALTRADTP</sequence>
<dbReference type="EMBL" id="WMBB01000011">
    <property type="protein sequence ID" value="MTE15654.1"/>
    <property type="molecule type" value="Genomic_DNA"/>
</dbReference>
<comment type="caution">
    <text evidence="1">The sequence shown here is derived from an EMBL/GenBank/DDBJ whole genome shotgun (WGS) entry which is preliminary data.</text>
</comment>
<protein>
    <submittedName>
        <fullName evidence="1">Uncharacterized protein</fullName>
    </submittedName>
</protein>
<evidence type="ECO:0000313" key="2">
    <source>
        <dbReference type="Proteomes" id="UP000432464"/>
    </source>
</evidence>
<keyword evidence="2" id="KW-1185">Reference proteome</keyword>
<evidence type="ECO:0000313" key="1">
    <source>
        <dbReference type="EMBL" id="MTE15654.1"/>
    </source>
</evidence>
<gene>
    <name evidence="1" type="ORF">GLP40_23145</name>
</gene>
<name>A0A6I3L4R1_9NOCA</name>
<proteinExistence type="predicted"/>
<reference evidence="1 2" key="1">
    <citation type="submission" date="2019-11" db="EMBL/GenBank/DDBJ databases">
        <title>Nocardia sp. nov. CT2-14 isolated from soil.</title>
        <authorList>
            <person name="Kanchanasin P."/>
            <person name="Tanasupawat S."/>
            <person name="Yuki M."/>
            <person name="Kudo T."/>
        </authorList>
    </citation>
    <scope>NUCLEOTIDE SEQUENCE [LARGE SCALE GENOMIC DNA]</scope>
    <source>
        <strain evidence="1 2">CT2-14</strain>
    </source>
</reference>
<dbReference type="Proteomes" id="UP000432464">
    <property type="component" value="Unassembled WGS sequence"/>
</dbReference>
<dbReference type="Gene3D" id="3.30.429.10">
    <property type="entry name" value="Macrophage Migration Inhibitory Factor"/>
    <property type="match status" value="1"/>
</dbReference>
<accession>A0A6I3L4R1</accession>
<dbReference type="AlphaFoldDB" id="A0A6I3L4R1"/>